<dbReference type="RefSeq" id="WP_065327752.1">
    <property type="nucleotide sequence ID" value="NZ_NFFZ01000004.1"/>
</dbReference>
<evidence type="ECO:0000313" key="2">
    <source>
        <dbReference type="Proteomes" id="UP000194857"/>
    </source>
</evidence>
<dbReference type="Proteomes" id="UP000194857">
    <property type="component" value="Unassembled WGS sequence"/>
</dbReference>
<comment type="caution">
    <text evidence="1">The sequence shown here is derived from an EMBL/GenBank/DDBJ whole genome shotgun (WGS) entry which is preliminary data.</text>
</comment>
<name>A0A241XS53_PSEAI</name>
<reference evidence="2" key="1">
    <citation type="submission" date="2017-05" db="EMBL/GenBank/DDBJ databases">
        <authorList>
            <person name="Giani T."/>
            <person name="Arena F."/>
            <person name="Pollini S."/>
            <person name="Di Pilato V."/>
            <person name="D'Andrea M.M."/>
            <person name="Henrici De Angelis L."/>
            <person name="Bassetti M."/>
            <person name="Rossolini G.M."/>
        </authorList>
    </citation>
    <scope>NUCLEOTIDE SEQUENCE [LARGE SCALE GENOMIC DNA]</scope>
    <source>
        <strain evidence="2">S567_C10_BS</strain>
    </source>
</reference>
<evidence type="ECO:0000313" key="1">
    <source>
        <dbReference type="EMBL" id="OTI63250.1"/>
    </source>
</evidence>
<proteinExistence type="predicted"/>
<dbReference type="AlphaFoldDB" id="A0A241XS53"/>
<sequence length="86" mass="8899">METFNGKPLPSELRRLARKSIGDCASVMVLAAEALENGTAPEFKGRPLVGALQSLSTRNMGDAKAAMQVAAGSLSGELKVPSAKAQ</sequence>
<gene>
    <name evidence="1" type="ORF">CAZ10_10495</name>
</gene>
<accession>A0A241XS53</accession>
<protein>
    <submittedName>
        <fullName evidence="1">Uncharacterized protein</fullName>
    </submittedName>
</protein>
<dbReference type="EMBL" id="NFFZ01000004">
    <property type="protein sequence ID" value="OTI63250.1"/>
    <property type="molecule type" value="Genomic_DNA"/>
</dbReference>
<organism evidence="1 2">
    <name type="scientific">Pseudomonas aeruginosa</name>
    <dbReference type="NCBI Taxonomy" id="287"/>
    <lineage>
        <taxon>Bacteria</taxon>
        <taxon>Pseudomonadati</taxon>
        <taxon>Pseudomonadota</taxon>
        <taxon>Gammaproteobacteria</taxon>
        <taxon>Pseudomonadales</taxon>
        <taxon>Pseudomonadaceae</taxon>
        <taxon>Pseudomonas</taxon>
    </lineage>
</organism>